<dbReference type="EMBL" id="JACSDY010000022">
    <property type="protein sequence ID" value="KAF7392197.1"/>
    <property type="molecule type" value="Genomic_DNA"/>
</dbReference>
<dbReference type="AlphaFoldDB" id="A0A834JQ42"/>
<keyword evidence="4" id="KW-1185">Reference proteome</keyword>
<dbReference type="Proteomes" id="UP000600918">
    <property type="component" value="Unassembled WGS sequence"/>
</dbReference>
<evidence type="ECO:0000256" key="1">
    <source>
        <dbReference type="SAM" id="MobiDB-lite"/>
    </source>
</evidence>
<organism evidence="3 4">
    <name type="scientific">Vespula pensylvanica</name>
    <name type="common">Western yellow jacket</name>
    <name type="synonym">Wasp</name>
    <dbReference type="NCBI Taxonomy" id="30213"/>
    <lineage>
        <taxon>Eukaryota</taxon>
        <taxon>Metazoa</taxon>
        <taxon>Ecdysozoa</taxon>
        <taxon>Arthropoda</taxon>
        <taxon>Hexapoda</taxon>
        <taxon>Insecta</taxon>
        <taxon>Pterygota</taxon>
        <taxon>Neoptera</taxon>
        <taxon>Endopterygota</taxon>
        <taxon>Hymenoptera</taxon>
        <taxon>Apocrita</taxon>
        <taxon>Aculeata</taxon>
        <taxon>Vespoidea</taxon>
        <taxon>Vespidae</taxon>
        <taxon>Vespinae</taxon>
        <taxon>Vespula</taxon>
    </lineage>
</organism>
<sequence>MSFVFYAFVFGFHIYLLLDTVLTAPTVTYDQRQTGEHNVRIDLKDLKILAFVDSKILEDYTDYDYFYDYADFTIKPISKPTTSSSVESSPSTSAINASTSSSSTIKTDPAEISPTNDSITTTLRIEQSTEDATIPTIEDKTETSSNKGGWLELKSQGRH</sequence>
<dbReference type="OrthoDB" id="6700395at2759"/>
<feature type="compositionally biased region" description="Polar residues" evidence="1">
    <location>
        <begin position="113"/>
        <end position="126"/>
    </location>
</feature>
<protein>
    <submittedName>
        <fullName evidence="3">Uncharacterized protein</fullName>
    </submittedName>
</protein>
<evidence type="ECO:0000313" key="4">
    <source>
        <dbReference type="Proteomes" id="UP000600918"/>
    </source>
</evidence>
<accession>A0A834JQ42</accession>
<feature type="chain" id="PRO_5032783782" evidence="2">
    <location>
        <begin position="24"/>
        <end position="159"/>
    </location>
</feature>
<proteinExistence type="predicted"/>
<comment type="caution">
    <text evidence="3">The sequence shown here is derived from an EMBL/GenBank/DDBJ whole genome shotgun (WGS) entry which is preliminary data.</text>
</comment>
<evidence type="ECO:0000313" key="3">
    <source>
        <dbReference type="EMBL" id="KAF7392197.1"/>
    </source>
</evidence>
<keyword evidence="2" id="KW-0732">Signal</keyword>
<feature type="region of interest" description="Disordered" evidence="1">
    <location>
        <begin position="79"/>
        <end position="159"/>
    </location>
</feature>
<evidence type="ECO:0000256" key="2">
    <source>
        <dbReference type="SAM" id="SignalP"/>
    </source>
</evidence>
<feature type="compositionally biased region" description="Low complexity" evidence="1">
    <location>
        <begin position="79"/>
        <end position="105"/>
    </location>
</feature>
<gene>
    <name evidence="3" type="ORF">H0235_017196</name>
</gene>
<reference evidence="3" key="1">
    <citation type="journal article" date="2020" name="G3 (Bethesda)">
        <title>High-Quality Assemblies for Three Invasive Social Wasps from the &lt;i&gt;Vespula&lt;/i&gt; Genus.</title>
        <authorList>
            <person name="Harrop T.W.R."/>
            <person name="Guhlin J."/>
            <person name="McLaughlin G.M."/>
            <person name="Permina E."/>
            <person name="Stockwell P."/>
            <person name="Gilligan J."/>
            <person name="Le Lec M.F."/>
            <person name="Gruber M.A.M."/>
            <person name="Quinn O."/>
            <person name="Lovegrove M."/>
            <person name="Duncan E.J."/>
            <person name="Remnant E.J."/>
            <person name="Van Eeckhoven J."/>
            <person name="Graham B."/>
            <person name="Knapp R.A."/>
            <person name="Langford K.W."/>
            <person name="Kronenberg Z."/>
            <person name="Press M.O."/>
            <person name="Eacker S.M."/>
            <person name="Wilson-Rankin E.E."/>
            <person name="Purcell J."/>
            <person name="Lester P.J."/>
            <person name="Dearden P.K."/>
        </authorList>
    </citation>
    <scope>NUCLEOTIDE SEQUENCE</scope>
    <source>
        <strain evidence="3">Volc-1</strain>
    </source>
</reference>
<name>A0A834JQ42_VESPE</name>
<feature type="signal peptide" evidence="2">
    <location>
        <begin position="1"/>
        <end position="23"/>
    </location>
</feature>